<organism evidence="1 2">
    <name type="scientific">Hibiscus sabdariffa</name>
    <name type="common">roselle</name>
    <dbReference type="NCBI Taxonomy" id="183260"/>
    <lineage>
        <taxon>Eukaryota</taxon>
        <taxon>Viridiplantae</taxon>
        <taxon>Streptophyta</taxon>
        <taxon>Embryophyta</taxon>
        <taxon>Tracheophyta</taxon>
        <taxon>Spermatophyta</taxon>
        <taxon>Magnoliopsida</taxon>
        <taxon>eudicotyledons</taxon>
        <taxon>Gunneridae</taxon>
        <taxon>Pentapetalae</taxon>
        <taxon>rosids</taxon>
        <taxon>malvids</taxon>
        <taxon>Malvales</taxon>
        <taxon>Malvaceae</taxon>
        <taxon>Malvoideae</taxon>
        <taxon>Hibiscus</taxon>
    </lineage>
</organism>
<gene>
    <name evidence="1" type="ORF">V6N12_031093</name>
</gene>
<dbReference type="Proteomes" id="UP001472677">
    <property type="component" value="Unassembled WGS sequence"/>
</dbReference>
<comment type="caution">
    <text evidence="1">The sequence shown here is derived from an EMBL/GenBank/DDBJ whole genome shotgun (WGS) entry which is preliminary data.</text>
</comment>
<name>A0ABR2E8A8_9ROSI</name>
<accession>A0ABR2E8A8</accession>
<sequence>MRSGSSWLWKGIVRVWMDVRESIIWNLSDQEAQRIKIFLRLLCQDRIVFNKERVRGHMADDVNCSLNRMIFDPENMEGASWGTST</sequence>
<dbReference type="EMBL" id="JBBPBM010000019">
    <property type="protein sequence ID" value="KAK8554119.1"/>
    <property type="molecule type" value="Genomic_DNA"/>
</dbReference>
<evidence type="ECO:0000313" key="2">
    <source>
        <dbReference type="Proteomes" id="UP001472677"/>
    </source>
</evidence>
<reference evidence="1 2" key="1">
    <citation type="journal article" date="2024" name="G3 (Bethesda)">
        <title>Genome assembly of Hibiscus sabdariffa L. provides insights into metabolisms of medicinal natural products.</title>
        <authorList>
            <person name="Kim T."/>
        </authorList>
    </citation>
    <scope>NUCLEOTIDE SEQUENCE [LARGE SCALE GENOMIC DNA]</scope>
    <source>
        <strain evidence="1">TK-2024</strain>
        <tissue evidence="1">Old leaves</tissue>
    </source>
</reference>
<evidence type="ECO:0000313" key="1">
    <source>
        <dbReference type="EMBL" id="KAK8554119.1"/>
    </source>
</evidence>
<proteinExistence type="predicted"/>
<keyword evidence="2" id="KW-1185">Reference proteome</keyword>
<protein>
    <submittedName>
        <fullName evidence="1">Uncharacterized protein</fullName>
    </submittedName>
</protein>